<keyword evidence="1" id="KW-0813">Transport</keyword>
<dbReference type="Pfam" id="PF00005">
    <property type="entry name" value="ABC_tran"/>
    <property type="match status" value="1"/>
</dbReference>
<dbReference type="KEGG" id="dci:113466088"/>
<dbReference type="RefSeq" id="XP_026677004.1">
    <property type="nucleotide sequence ID" value="XM_026821203.1"/>
</dbReference>
<organism evidence="4 5">
    <name type="scientific">Diaphorina citri</name>
    <name type="common">Asian citrus psyllid</name>
    <dbReference type="NCBI Taxonomy" id="121845"/>
    <lineage>
        <taxon>Eukaryota</taxon>
        <taxon>Metazoa</taxon>
        <taxon>Ecdysozoa</taxon>
        <taxon>Arthropoda</taxon>
        <taxon>Hexapoda</taxon>
        <taxon>Insecta</taxon>
        <taxon>Pterygota</taxon>
        <taxon>Neoptera</taxon>
        <taxon>Paraneoptera</taxon>
        <taxon>Hemiptera</taxon>
        <taxon>Sternorrhyncha</taxon>
        <taxon>Psylloidea</taxon>
        <taxon>Psyllidae</taxon>
        <taxon>Diaphorininae</taxon>
        <taxon>Diaphorina</taxon>
    </lineage>
</organism>
<dbReference type="STRING" id="121845.A0A3Q0IL72"/>
<evidence type="ECO:0000259" key="3">
    <source>
        <dbReference type="Pfam" id="PF00005"/>
    </source>
</evidence>
<sequence>MFPPSAGEVMVQNYNIFKHMDQFRDSLGLCPQHNLLFPYLSVIQHLIFFGMIKGLTKEESRRSGLDLLTLLNMVEKKNQPVSALSGGMKRKLQLAIALIGSPKVLMLDEPTSGMDPESRREMWDLLLSMRGKWDLDLSYFI</sequence>
<dbReference type="PANTHER" id="PTHR19229:SF36">
    <property type="entry name" value="ATP-BINDING CASSETTE SUB-FAMILY A MEMBER 2"/>
    <property type="match status" value="1"/>
</dbReference>
<evidence type="ECO:0000313" key="5">
    <source>
        <dbReference type="RefSeq" id="XP_026677004.1"/>
    </source>
</evidence>
<dbReference type="SUPFAM" id="SSF52540">
    <property type="entry name" value="P-loop containing nucleoside triphosphate hydrolases"/>
    <property type="match status" value="1"/>
</dbReference>
<dbReference type="PaxDb" id="121845-A0A3Q0IL72"/>
<dbReference type="Proteomes" id="UP000079169">
    <property type="component" value="Unplaced"/>
</dbReference>
<name>A0A3Q0IL72_DIACI</name>
<dbReference type="InterPro" id="IPR003439">
    <property type="entry name" value="ABC_transporter-like_ATP-bd"/>
</dbReference>
<protein>
    <submittedName>
        <fullName evidence="5">ATP-binding cassette sub-family A member 3-like</fullName>
    </submittedName>
</protein>
<evidence type="ECO:0000256" key="2">
    <source>
        <dbReference type="ARBA" id="ARBA00022737"/>
    </source>
</evidence>
<evidence type="ECO:0000256" key="1">
    <source>
        <dbReference type="ARBA" id="ARBA00022448"/>
    </source>
</evidence>
<dbReference type="InterPro" id="IPR027417">
    <property type="entry name" value="P-loop_NTPase"/>
</dbReference>
<dbReference type="GO" id="GO:0005319">
    <property type="term" value="F:lipid transporter activity"/>
    <property type="evidence" value="ECO:0007669"/>
    <property type="project" value="TreeGrafter"/>
</dbReference>
<dbReference type="Gene3D" id="3.40.50.300">
    <property type="entry name" value="P-loop containing nucleotide triphosphate hydrolases"/>
    <property type="match status" value="1"/>
</dbReference>
<accession>A0A3Q0IL72</accession>
<reference evidence="5" key="1">
    <citation type="submission" date="2025-08" db="UniProtKB">
        <authorList>
            <consortium name="RefSeq"/>
        </authorList>
    </citation>
    <scope>IDENTIFICATION</scope>
</reference>
<dbReference type="GeneID" id="113466088"/>
<feature type="domain" description="ABC transporter" evidence="3">
    <location>
        <begin position="3"/>
        <end position="112"/>
    </location>
</feature>
<dbReference type="InterPro" id="IPR026082">
    <property type="entry name" value="ABCA"/>
</dbReference>
<dbReference type="GO" id="GO:0005524">
    <property type="term" value="F:ATP binding"/>
    <property type="evidence" value="ECO:0007669"/>
    <property type="project" value="InterPro"/>
</dbReference>
<dbReference type="GO" id="GO:0140359">
    <property type="term" value="F:ABC-type transporter activity"/>
    <property type="evidence" value="ECO:0007669"/>
    <property type="project" value="InterPro"/>
</dbReference>
<evidence type="ECO:0000313" key="4">
    <source>
        <dbReference type="Proteomes" id="UP000079169"/>
    </source>
</evidence>
<keyword evidence="4" id="KW-1185">Reference proteome</keyword>
<dbReference type="AlphaFoldDB" id="A0A3Q0IL72"/>
<dbReference type="GO" id="GO:0016020">
    <property type="term" value="C:membrane"/>
    <property type="evidence" value="ECO:0007669"/>
    <property type="project" value="InterPro"/>
</dbReference>
<dbReference type="GO" id="GO:0016887">
    <property type="term" value="F:ATP hydrolysis activity"/>
    <property type="evidence" value="ECO:0007669"/>
    <property type="project" value="InterPro"/>
</dbReference>
<keyword evidence="2" id="KW-0677">Repeat</keyword>
<gene>
    <name evidence="5" type="primary">LOC113466088</name>
</gene>
<proteinExistence type="predicted"/>
<dbReference type="PANTHER" id="PTHR19229">
    <property type="entry name" value="ATP-BINDING CASSETTE TRANSPORTER SUBFAMILY A ABCA"/>
    <property type="match status" value="1"/>
</dbReference>